<dbReference type="PANTHER" id="PTHR15892">
    <property type="entry name" value="MITOCHONDRIAL RIBOSOMAL PROTEIN L30"/>
    <property type="match status" value="1"/>
</dbReference>
<evidence type="ECO:0000259" key="6">
    <source>
        <dbReference type="Pfam" id="PF00327"/>
    </source>
</evidence>
<feature type="domain" description="Large ribosomal subunit protein uL30-like ferredoxin-like fold" evidence="6">
    <location>
        <begin position="7"/>
        <end position="56"/>
    </location>
</feature>
<name>A0A0N0XFX1_9NEIS</name>
<comment type="subunit">
    <text evidence="2 5">Part of the 50S ribosomal subunit.</text>
</comment>
<dbReference type="RefSeq" id="WP_053939961.1">
    <property type="nucleotide sequence ID" value="NZ_LAQT01000038.1"/>
</dbReference>
<dbReference type="InterPro" id="IPR005996">
    <property type="entry name" value="Ribosomal_uL30_bac-type"/>
</dbReference>
<evidence type="ECO:0000256" key="5">
    <source>
        <dbReference type="HAMAP-Rule" id="MF_01371"/>
    </source>
</evidence>
<dbReference type="InterPro" id="IPR036919">
    <property type="entry name" value="Ribo_uL30_ferredoxin-like_sf"/>
</dbReference>
<dbReference type="Pfam" id="PF00327">
    <property type="entry name" value="Ribosomal_L30"/>
    <property type="match status" value="1"/>
</dbReference>
<dbReference type="EMBL" id="LAQT01000038">
    <property type="protein sequence ID" value="KPC49242.1"/>
    <property type="molecule type" value="Genomic_DNA"/>
</dbReference>
<dbReference type="Proteomes" id="UP000037939">
    <property type="component" value="Unassembled WGS sequence"/>
</dbReference>
<evidence type="ECO:0000313" key="7">
    <source>
        <dbReference type="EMBL" id="KPC49242.1"/>
    </source>
</evidence>
<accession>A0A0N0XFX1</accession>
<dbReference type="InterPro" id="IPR016082">
    <property type="entry name" value="Ribosomal_uL30_ferredoxin-like"/>
</dbReference>
<gene>
    <name evidence="5 7" type="primary">rpmD</name>
    <name evidence="7" type="ORF">WG78_22020</name>
</gene>
<dbReference type="HAMAP" id="MF_01371_B">
    <property type="entry name" value="Ribosomal_uL30_B"/>
    <property type="match status" value="1"/>
</dbReference>
<dbReference type="NCBIfam" id="TIGR01308">
    <property type="entry name" value="rpmD_bact"/>
    <property type="match status" value="1"/>
</dbReference>
<keyword evidence="8" id="KW-1185">Reference proteome</keyword>
<dbReference type="AlphaFoldDB" id="A0A0N0XFX1"/>
<protein>
    <recommendedName>
        <fullName evidence="5">Large ribosomal subunit protein uL30</fullName>
    </recommendedName>
</protein>
<dbReference type="OrthoDB" id="9812790at2"/>
<dbReference type="SUPFAM" id="SSF55129">
    <property type="entry name" value="Ribosomal protein L30p/L7e"/>
    <property type="match status" value="1"/>
</dbReference>
<sequence>MTNAKTVKVKLVKSLIGRLESHKACARGLGLRKTNSVAEVIDTPENRGMINKISYLLKVEG</sequence>
<keyword evidence="4 5" id="KW-0687">Ribonucleoprotein</keyword>
<dbReference type="GO" id="GO:0003735">
    <property type="term" value="F:structural constituent of ribosome"/>
    <property type="evidence" value="ECO:0007669"/>
    <property type="project" value="InterPro"/>
</dbReference>
<dbReference type="CDD" id="cd01658">
    <property type="entry name" value="Ribosomal_L30"/>
    <property type="match status" value="1"/>
</dbReference>
<keyword evidence="3 5" id="KW-0689">Ribosomal protein</keyword>
<dbReference type="PANTHER" id="PTHR15892:SF2">
    <property type="entry name" value="LARGE RIBOSOMAL SUBUNIT PROTEIN UL30M"/>
    <property type="match status" value="1"/>
</dbReference>
<comment type="caution">
    <text evidence="7">The sequence shown here is derived from an EMBL/GenBank/DDBJ whole genome shotgun (WGS) entry which is preliminary data.</text>
</comment>
<evidence type="ECO:0000313" key="8">
    <source>
        <dbReference type="Proteomes" id="UP000037939"/>
    </source>
</evidence>
<evidence type="ECO:0000256" key="2">
    <source>
        <dbReference type="ARBA" id="ARBA00011838"/>
    </source>
</evidence>
<reference evidence="7 8" key="1">
    <citation type="submission" date="2015-07" db="EMBL/GenBank/DDBJ databases">
        <title>Draft genome sequence of the Amantichitinum ursilacus IGB-41, a new chitin-degrading bacterium.</title>
        <authorList>
            <person name="Kirstahler P."/>
            <person name="Guenther M."/>
            <person name="Grumaz C."/>
            <person name="Rupp S."/>
            <person name="Zibek S."/>
            <person name="Sohn K."/>
        </authorList>
    </citation>
    <scope>NUCLEOTIDE SEQUENCE [LARGE SCALE GENOMIC DNA]</scope>
    <source>
        <strain evidence="7 8">IGB-41</strain>
    </source>
</reference>
<evidence type="ECO:0000256" key="4">
    <source>
        <dbReference type="ARBA" id="ARBA00023274"/>
    </source>
</evidence>
<dbReference type="Gene3D" id="3.30.1390.20">
    <property type="entry name" value="Ribosomal protein L30, ferredoxin-like fold domain"/>
    <property type="match status" value="1"/>
</dbReference>
<dbReference type="FunFam" id="3.30.1390.20:FF:000001">
    <property type="entry name" value="50S ribosomal protein L30"/>
    <property type="match status" value="1"/>
</dbReference>
<dbReference type="PIRSF" id="PIRSF002211">
    <property type="entry name" value="Ribosomal_L30_bac-type"/>
    <property type="match status" value="1"/>
</dbReference>
<dbReference type="STRING" id="857265.WG78_22020"/>
<evidence type="ECO:0000256" key="3">
    <source>
        <dbReference type="ARBA" id="ARBA00022980"/>
    </source>
</evidence>
<dbReference type="PATRIC" id="fig|857265.3.peg.4511"/>
<evidence type="ECO:0000256" key="1">
    <source>
        <dbReference type="ARBA" id="ARBA00007594"/>
    </source>
</evidence>
<comment type="similarity">
    <text evidence="1 5">Belongs to the universal ribosomal protein uL30 family.</text>
</comment>
<dbReference type="GO" id="GO:0022625">
    <property type="term" value="C:cytosolic large ribosomal subunit"/>
    <property type="evidence" value="ECO:0007669"/>
    <property type="project" value="TreeGrafter"/>
</dbReference>
<dbReference type="GO" id="GO:0006412">
    <property type="term" value="P:translation"/>
    <property type="evidence" value="ECO:0007669"/>
    <property type="project" value="UniProtKB-UniRule"/>
</dbReference>
<proteinExistence type="inferred from homology"/>
<organism evidence="7 8">
    <name type="scientific">Amantichitinum ursilacus</name>
    <dbReference type="NCBI Taxonomy" id="857265"/>
    <lineage>
        <taxon>Bacteria</taxon>
        <taxon>Pseudomonadati</taxon>
        <taxon>Pseudomonadota</taxon>
        <taxon>Betaproteobacteria</taxon>
        <taxon>Neisseriales</taxon>
        <taxon>Chitinibacteraceae</taxon>
        <taxon>Amantichitinum</taxon>
    </lineage>
</organism>